<dbReference type="SUPFAM" id="SSF48264">
    <property type="entry name" value="Cytochrome P450"/>
    <property type="match status" value="1"/>
</dbReference>
<dbReference type="OrthoDB" id="8388528at2759"/>
<evidence type="ECO:0000256" key="8">
    <source>
        <dbReference type="ARBA" id="ARBA00022824"/>
    </source>
</evidence>
<keyword evidence="17" id="KW-1185">Reference proteome</keyword>
<dbReference type="Proteomes" id="UP000265100">
    <property type="component" value="Chromosome 18"/>
</dbReference>
<evidence type="ECO:0000256" key="5">
    <source>
        <dbReference type="ARBA" id="ARBA00022617"/>
    </source>
</evidence>
<keyword evidence="10 13" id="KW-0408">Iron</keyword>
<dbReference type="GO" id="GO:0006629">
    <property type="term" value="P:lipid metabolic process"/>
    <property type="evidence" value="ECO:0007669"/>
    <property type="project" value="UniProtKB-KW"/>
</dbReference>
<evidence type="ECO:0000256" key="10">
    <source>
        <dbReference type="ARBA" id="ARBA00023004"/>
    </source>
</evidence>
<name>A0A3P8Q776_ASTCA</name>
<dbReference type="GO" id="GO:0020037">
    <property type="term" value="F:heme binding"/>
    <property type="evidence" value="ECO:0007669"/>
    <property type="project" value="InterPro"/>
</dbReference>
<evidence type="ECO:0000256" key="3">
    <source>
        <dbReference type="ARBA" id="ARBA00010617"/>
    </source>
</evidence>
<keyword evidence="12 15" id="KW-0472">Membrane</keyword>
<comment type="similarity">
    <text evidence="3">Belongs to the cytochrome P450 family.</text>
</comment>
<dbReference type="CDD" id="cd20633">
    <property type="entry name" value="Cyp8B1"/>
    <property type="match status" value="1"/>
</dbReference>
<keyword evidence="4" id="KW-0444">Lipid biosynthesis</keyword>
<sequence length="521" mass="60377">MNLCWLTESVMELLLPILLGFLACLVGGLYLLGVFRQRRPGEPPLDKGLIPWLGHVLEFRRNTLKFLERMKKTHGDIFTVQLGGFYITFVQDPFSFGGFVKESRDKLDFRKFSVHLVHRVFGYKAVEGEHIVLHNSSNKHLKGEGLQELTQSFMSNLQNMMLHNIGSAAEDRTWKEDGLFRYSYNVVFRAGYLALFGNVPPKSEQSEEKAKEKDRAESEALFQEFRKYDQLFPRLAYGVLPPMEKLAAERLKAYFWDVLSILKIKTKDNISGWVWDIQQGKEEMGIDMSMINRYMFVLLWASQGNTGPSSFWLLLFLMKHPEAMKAVKEEVDKVLKESGQEVRPGGPMVNLTREMLLKTPILDSAVEETLRLTAAPLLTRAVIKDMTFKMADGREYLLRKGDRIAIFPFSSVHHDPEIHPEPHSFKYDRFLNPDGTRKTDFYKAGKKVKYYTMPWGSGVSMCPGRFFATNELKQFVFLMLVYFELELMNPDVKIPEIDLSRYGFGTMQPVRDVQFRFRLRY</sequence>
<evidence type="ECO:0000256" key="7">
    <source>
        <dbReference type="ARBA" id="ARBA00022723"/>
    </source>
</evidence>
<dbReference type="STRING" id="8154.ENSACLP00000025285"/>
<evidence type="ECO:0000256" key="1">
    <source>
        <dbReference type="ARBA" id="ARBA00001971"/>
    </source>
</evidence>
<evidence type="ECO:0000256" key="6">
    <source>
        <dbReference type="ARBA" id="ARBA00022692"/>
    </source>
</evidence>
<dbReference type="Gene3D" id="1.10.630.10">
    <property type="entry name" value="Cytochrome P450"/>
    <property type="match status" value="1"/>
</dbReference>
<feature type="transmembrane region" description="Helical" evidence="15">
    <location>
        <begin position="13"/>
        <end position="35"/>
    </location>
</feature>
<dbReference type="Ensembl" id="ENSACLT00000025892.2">
    <property type="protein sequence ID" value="ENSACLP00000025285.1"/>
    <property type="gene ID" value="ENSACLG00000035227.1"/>
</dbReference>
<feature type="binding site" evidence="14">
    <location>
        <position position="403"/>
    </location>
    <ligand>
        <name>substrate</name>
    </ligand>
</feature>
<keyword evidence="9 15" id="KW-1133">Transmembrane helix</keyword>
<dbReference type="Bgee" id="ENSACLG00000017216">
    <property type="expression patterns" value="Expressed in liver and 4 other cell types or tissues"/>
</dbReference>
<keyword evidence="7 13" id="KW-0479">Metal-binding</keyword>
<keyword evidence="6 15" id="KW-0812">Transmembrane</keyword>
<evidence type="ECO:0000256" key="2">
    <source>
        <dbReference type="ARBA" id="ARBA00004389"/>
    </source>
</evidence>
<feature type="binding site" description="axial binding residue" evidence="13">
    <location>
        <position position="462"/>
    </location>
    <ligand>
        <name>heme</name>
        <dbReference type="ChEBI" id="CHEBI:30413"/>
    </ligand>
    <ligandPart>
        <name>Fe</name>
        <dbReference type="ChEBI" id="CHEBI:18248"/>
    </ligandPart>
</feature>
<reference evidence="17" key="2">
    <citation type="submission" date="2023-03" db="EMBL/GenBank/DDBJ databases">
        <authorList>
            <consortium name="Wellcome Sanger Institute Data Sharing"/>
        </authorList>
    </citation>
    <scope>NUCLEOTIDE SEQUENCE [LARGE SCALE GENOMIC DNA]</scope>
</reference>
<evidence type="ECO:0000256" key="11">
    <source>
        <dbReference type="ARBA" id="ARBA00023098"/>
    </source>
</evidence>
<dbReference type="InterPro" id="IPR036396">
    <property type="entry name" value="Cyt_P450_sf"/>
</dbReference>
<dbReference type="GeneTree" id="ENSGT00940000153709"/>
<dbReference type="AlphaFoldDB" id="A0A3P8Q776"/>
<accession>A0A3P8Q776</accession>
<evidence type="ECO:0000256" key="9">
    <source>
        <dbReference type="ARBA" id="ARBA00022989"/>
    </source>
</evidence>
<dbReference type="PANTHER" id="PTHR24306">
    <property type="match status" value="1"/>
</dbReference>
<dbReference type="GO" id="GO:0005789">
    <property type="term" value="C:endoplasmic reticulum membrane"/>
    <property type="evidence" value="ECO:0007669"/>
    <property type="project" value="UniProtKB-SubCell"/>
</dbReference>
<dbReference type="GO" id="GO:0005506">
    <property type="term" value="F:iron ion binding"/>
    <property type="evidence" value="ECO:0007669"/>
    <property type="project" value="InterPro"/>
</dbReference>
<dbReference type="OMA" id="WGFGTTQ"/>
<evidence type="ECO:0000256" key="12">
    <source>
        <dbReference type="ARBA" id="ARBA00023136"/>
    </source>
</evidence>
<dbReference type="Pfam" id="PF00067">
    <property type="entry name" value="p450"/>
    <property type="match status" value="1"/>
</dbReference>
<feature type="binding site" evidence="14">
    <location>
        <position position="305"/>
    </location>
    <ligand>
        <name>substrate</name>
    </ligand>
</feature>
<evidence type="ECO:0000256" key="4">
    <source>
        <dbReference type="ARBA" id="ARBA00022516"/>
    </source>
</evidence>
<evidence type="ECO:0008006" key="18">
    <source>
        <dbReference type="Google" id="ProtNLM"/>
    </source>
</evidence>
<proteinExistence type="inferred from homology"/>
<dbReference type="PRINTS" id="PR00465">
    <property type="entry name" value="EP450IV"/>
</dbReference>
<evidence type="ECO:0000256" key="13">
    <source>
        <dbReference type="PIRSR" id="PIRSR000047-1"/>
    </source>
</evidence>
<dbReference type="InterPro" id="IPR024204">
    <property type="entry name" value="Cyt_P450_CYP7A1-type"/>
</dbReference>
<dbReference type="PANTHER" id="PTHR24306:SF0">
    <property type="entry name" value="7-ALPHA-HYDROXYCHOLEST-4-EN-3-ONE 12-ALPHA-HYDROXYLASE"/>
    <property type="match status" value="1"/>
</dbReference>
<dbReference type="GO" id="GO:0008397">
    <property type="term" value="F:sterol 12-alpha-hydroxylase activity"/>
    <property type="evidence" value="ECO:0007669"/>
    <property type="project" value="TreeGrafter"/>
</dbReference>
<comment type="cofactor">
    <cofactor evidence="1 13">
        <name>heme</name>
        <dbReference type="ChEBI" id="CHEBI:30413"/>
    </cofactor>
</comment>
<reference evidence="16" key="4">
    <citation type="submission" date="2025-09" db="UniProtKB">
        <authorList>
            <consortium name="Ensembl"/>
        </authorList>
    </citation>
    <scope>IDENTIFICATION</scope>
</reference>
<evidence type="ECO:0000256" key="14">
    <source>
        <dbReference type="PIRSR" id="PIRSR000047-2"/>
    </source>
</evidence>
<keyword evidence="11" id="KW-0443">Lipid metabolism</keyword>
<feature type="binding site" evidence="14">
    <location>
        <position position="119"/>
    </location>
    <ligand>
        <name>substrate</name>
    </ligand>
</feature>
<dbReference type="InterPro" id="IPR002403">
    <property type="entry name" value="Cyt_P450_E_grp-IV"/>
</dbReference>
<dbReference type="PIRSF" id="PIRSF000047">
    <property type="entry name" value="Cytochrome_CYPVIIA1"/>
    <property type="match status" value="1"/>
</dbReference>
<evidence type="ECO:0000256" key="15">
    <source>
        <dbReference type="SAM" id="Phobius"/>
    </source>
</evidence>
<keyword evidence="8" id="KW-0256">Endoplasmic reticulum</keyword>
<reference evidence="16 17" key="1">
    <citation type="submission" date="2018-05" db="EMBL/GenBank/DDBJ databases">
        <authorList>
            <person name="Datahose"/>
        </authorList>
    </citation>
    <scope>NUCLEOTIDE SEQUENCE</scope>
</reference>
<keyword evidence="5 13" id="KW-0349">Heme</keyword>
<evidence type="ECO:0000313" key="17">
    <source>
        <dbReference type="Proteomes" id="UP000265100"/>
    </source>
</evidence>
<protein>
    <recommendedName>
        <fullName evidence="18">Cytochrome P450, family 8, subfamily B, polypeptide 2</fullName>
    </recommendedName>
</protein>
<organism evidence="16 17">
    <name type="scientific">Astatotilapia calliptera</name>
    <name type="common">Eastern happy</name>
    <name type="synonym">Chromis callipterus</name>
    <dbReference type="NCBI Taxonomy" id="8154"/>
    <lineage>
        <taxon>Eukaryota</taxon>
        <taxon>Metazoa</taxon>
        <taxon>Chordata</taxon>
        <taxon>Craniata</taxon>
        <taxon>Vertebrata</taxon>
        <taxon>Euteleostomi</taxon>
        <taxon>Actinopterygii</taxon>
        <taxon>Neopterygii</taxon>
        <taxon>Teleostei</taxon>
        <taxon>Neoteleostei</taxon>
        <taxon>Acanthomorphata</taxon>
        <taxon>Ovalentaria</taxon>
        <taxon>Cichlomorphae</taxon>
        <taxon>Cichliformes</taxon>
        <taxon>Cichlidae</taxon>
        <taxon>African cichlids</taxon>
        <taxon>Pseudocrenilabrinae</taxon>
        <taxon>Haplochromini</taxon>
        <taxon>Astatotilapia</taxon>
    </lineage>
</organism>
<evidence type="ECO:0000313" key="16">
    <source>
        <dbReference type="Ensembl" id="ENSACLP00000025285.1"/>
    </source>
</evidence>
<comment type="subcellular location">
    <subcellularLocation>
        <location evidence="2">Endoplasmic reticulum membrane</location>
        <topology evidence="2">Single-pass membrane protein</topology>
    </subcellularLocation>
</comment>
<gene>
    <name evidence="16" type="primary">CYP8B1</name>
</gene>
<dbReference type="FunFam" id="1.10.630.10:FF:000025">
    <property type="entry name" value="Prostaglandin I2 (prostacyclin) synthase"/>
    <property type="match status" value="1"/>
</dbReference>
<dbReference type="InterPro" id="IPR001128">
    <property type="entry name" value="Cyt_P450"/>
</dbReference>
<reference evidence="16" key="3">
    <citation type="submission" date="2025-08" db="UniProtKB">
        <authorList>
            <consortium name="Ensembl"/>
        </authorList>
    </citation>
    <scope>IDENTIFICATION</scope>
</reference>